<evidence type="ECO:0000256" key="6">
    <source>
        <dbReference type="ARBA" id="ARBA00038076"/>
    </source>
</evidence>
<dbReference type="OrthoDB" id="1694171at2"/>
<comment type="subcellular location">
    <subcellularLocation>
        <location evidence="1">Cell membrane</location>
        <topology evidence="1">Multi-pass membrane protein</topology>
    </subcellularLocation>
</comment>
<protein>
    <submittedName>
        <fullName evidence="9">ABC transporter permease</fullName>
    </submittedName>
</protein>
<accession>A0A1C7IGU4</accession>
<feature type="transmembrane region" description="Helical" evidence="7">
    <location>
        <begin position="269"/>
        <end position="291"/>
    </location>
</feature>
<evidence type="ECO:0000313" key="9">
    <source>
        <dbReference type="EMBL" id="ANU77659.1"/>
    </source>
</evidence>
<evidence type="ECO:0000256" key="3">
    <source>
        <dbReference type="ARBA" id="ARBA00022692"/>
    </source>
</evidence>
<dbReference type="EMBL" id="CP015405">
    <property type="protein sequence ID" value="ANU77659.1"/>
    <property type="molecule type" value="Genomic_DNA"/>
</dbReference>
<feature type="domain" description="ABC3 transporter permease C-terminal" evidence="8">
    <location>
        <begin position="734"/>
        <end position="851"/>
    </location>
</feature>
<feature type="transmembrane region" description="Helical" evidence="7">
    <location>
        <begin position="783"/>
        <end position="803"/>
    </location>
</feature>
<feature type="transmembrane region" description="Helical" evidence="7">
    <location>
        <begin position="439"/>
        <end position="460"/>
    </location>
</feature>
<gene>
    <name evidence="9" type="ORF">A4V09_19070</name>
</gene>
<dbReference type="InterPro" id="IPR003838">
    <property type="entry name" value="ABC3_permease_C"/>
</dbReference>
<evidence type="ECO:0000256" key="7">
    <source>
        <dbReference type="SAM" id="Phobius"/>
    </source>
</evidence>
<feature type="transmembrane region" description="Helical" evidence="7">
    <location>
        <begin position="823"/>
        <end position="847"/>
    </location>
</feature>
<keyword evidence="5 7" id="KW-0472">Membrane</keyword>
<evidence type="ECO:0000256" key="5">
    <source>
        <dbReference type="ARBA" id="ARBA00023136"/>
    </source>
</evidence>
<organism evidence="9 10">
    <name type="scientific">Blautia pseudococcoides</name>
    <dbReference type="NCBI Taxonomy" id="1796616"/>
    <lineage>
        <taxon>Bacteria</taxon>
        <taxon>Bacillati</taxon>
        <taxon>Bacillota</taxon>
        <taxon>Clostridia</taxon>
        <taxon>Lachnospirales</taxon>
        <taxon>Lachnospiraceae</taxon>
        <taxon>Blautia</taxon>
    </lineage>
</organism>
<feature type="transmembrane region" description="Helical" evidence="7">
    <location>
        <begin position="365"/>
        <end position="385"/>
    </location>
</feature>
<dbReference type="AlphaFoldDB" id="A0A1C7IGU4"/>
<keyword evidence="10" id="KW-1185">Reference proteome</keyword>
<dbReference type="RefSeq" id="WP_065543765.1">
    <property type="nucleotide sequence ID" value="NZ_CP015405.2"/>
</dbReference>
<keyword evidence="3 7" id="KW-0812">Transmembrane</keyword>
<reference evidence="9" key="1">
    <citation type="submission" date="2017-04" db="EMBL/GenBank/DDBJ databases">
        <title>Complete Genome Sequences of Twelve Strains of a Stable Defined Moderately Diverse Mouse Microbiota 2 (sDMDMm2).</title>
        <authorList>
            <person name="Uchimura Y."/>
            <person name="Wyss M."/>
            <person name="Brugiroux S."/>
            <person name="Limenitakis J.P."/>
            <person name="Stecher B."/>
            <person name="McCoy K.D."/>
            <person name="Macpherson A.J."/>
        </authorList>
    </citation>
    <scope>NUCLEOTIDE SEQUENCE</scope>
    <source>
        <strain evidence="9">YL58</strain>
    </source>
</reference>
<evidence type="ECO:0000313" key="10">
    <source>
        <dbReference type="Proteomes" id="UP000092574"/>
    </source>
</evidence>
<comment type="similarity">
    <text evidence="6">Belongs to the ABC-4 integral membrane protein family.</text>
</comment>
<feature type="transmembrane region" description="Helical" evidence="7">
    <location>
        <begin position="323"/>
        <end position="345"/>
    </location>
</feature>
<dbReference type="GO" id="GO:0022857">
    <property type="term" value="F:transmembrane transporter activity"/>
    <property type="evidence" value="ECO:0007669"/>
    <property type="project" value="TreeGrafter"/>
</dbReference>
<dbReference type="KEGG" id="byl:A4V09_19070"/>
<keyword evidence="2" id="KW-1003">Cell membrane</keyword>
<proteinExistence type="inferred from homology"/>
<evidence type="ECO:0000256" key="1">
    <source>
        <dbReference type="ARBA" id="ARBA00004651"/>
    </source>
</evidence>
<feature type="domain" description="ABC3 transporter permease C-terminal" evidence="8">
    <location>
        <begin position="275"/>
        <end position="395"/>
    </location>
</feature>
<evidence type="ECO:0000259" key="8">
    <source>
        <dbReference type="Pfam" id="PF02687"/>
    </source>
</evidence>
<evidence type="ECO:0000256" key="2">
    <source>
        <dbReference type="ARBA" id="ARBA00022475"/>
    </source>
</evidence>
<dbReference type="STRING" id="1796616.A4V09_19070"/>
<dbReference type="PANTHER" id="PTHR30572:SF4">
    <property type="entry name" value="ABC TRANSPORTER PERMEASE YTRF"/>
    <property type="match status" value="1"/>
</dbReference>
<dbReference type="Proteomes" id="UP000092574">
    <property type="component" value="Chromosome"/>
</dbReference>
<sequence>MRKVKNRKAVRRVADKTRKAAKSRNLIAVLAIALTALLFTSVFTIGGSIVEKQQEATMRQVGGSAHGGFKYLTQEEYDIVKRDKKLKEISYRIVVGEAVNESLKKLRTEIGYYEDLEAKFSFCYPEEGRMPEAEDEIVTSDLVLKAMGIPCEAGQKVPVEFTVNDRKYEKTFTLSGFFKGDTISMSQIMLVSKKLADKVAPTPTVSAMENDIDASDYAGRIMADFNFSSSFDLTGKMEGLAKRCGFPKETVTDGINWAYLGMDFNIGDMLPVAALLLVILVSGYLIIYNIFYINVFHDIRHYGLLKTIGTTGKQLRKIVRRQAYMLCLYGIPLGLLLGGVTGKWILPIVMRNLVFSSTADTKVSLELWIFAASALFSLLTVYISCIRPCRIASSVSPVEALRYTEGQDRIWDREKGRKTKKVNPWTMAAANMRRNKKKVVIVTTSLSLGLVLLNSVYGLVNGFDMDKFIASSTVSDFSVRDAGLDNPTIYDKPLEGVTGEFLEALSEQKGVEDVCNIYMNPINSPNFTEEERDAFNEKILNNPKARPYLEEYFGGEDFWEAVENNSFDNIDGKIFGVGRLAYEKMVLTEGELDWEKFKTGKYVITSKFGYLGSAENQINYYEVGDKVTIHLDDGTSREYEVMAVGKLPYSCELQSYSVFEYNFVLPDQEYLDLYGDRLPMRTLFNVEKDREEGVEKWLADYCENVNSDLDLTSKSTVAAEFEADKNMYAIVGGLLALILAAIGILNFINTMVTSVLSRKQEFAMMEAVGMTGKQLRQMLGCEGIMYAILTAAASLVLGGILNVTAVRSIGNILFFYSWRFTVMPILACIPVLVVIVLAVPALCYKGMCRTSVTERMRKAE</sequence>
<keyword evidence="4 7" id="KW-1133">Transmembrane helix</keyword>
<dbReference type="PANTHER" id="PTHR30572">
    <property type="entry name" value="MEMBRANE COMPONENT OF TRANSPORTER-RELATED"/>
    <property type="match status" value="1"/>
</dbReference>
<dbReference type="Pfam" id="PF02687">
    <property type="entry name" value="FtsX"/>
    <property type="match status" value="2"/>
</dbReference>
<dbReference type="GO" id="GO:0005886">
    <property type="term" value="C:plasma membrane"/>
    <property type="evidence" value="ECO:0007669"/>
    <property type="project" value="UniProtKB-SubCell"/>
</dbReference>
<name>A0A1C7IGU4_9FIRM</name>
<evidence type="ECO:0000256" key="4">
    <source>
        <dbReference type="ARBA" id="ARBA00022989"/>
    </source>
</evidence>
<feature type="transmembrane region" description="Helical" evidence="7">
    <location>
        <begin position="727"/>
        <end position="748"/>
    </location>
</feature>
<dbReference type="InterPro" id="IPR050250">
    <property type="entry name" value="Macrolide_Exporter_MacB"/>
</dbReference>